<evidence type="ECO:0000256" key="3">
    <source>
        <dbReference type="ARBA" id="ARBA00023239"/>
    </source>
</evidence>
<reference evidence="5 6" key="1">
    <citation type="journal article" date="2014" name="Genome Announc.">
        <title>Draft Genome Sequence of Marine Flavobacterium Jejuia pallidilutea Strain 11shimoA1 and Pigmentation Mutants.</title>
        <authorList>
            <person name="Takatani N."/>
            <person name="Nakanishi M."/>
            <person name="Meirelles P."/>
            <person name="Mino S."/>
            <person name="Suda W."/>
            <person name="Oshima K."/>
            <person name="Hattori M."/>
            <person name="Ohkuma M."/>
            <person name="Hosokawa M."/>
            <person name="Miyashita K."/>
            <person name="Thompson F.L."/>
            <person name="Niwa A."/>
            <person name="Sawabe T."/>
            <person name="Sawabe T."/>
        </authorList>
    </citation>
    <scope>NUCLEOTIDE SEQUENCE [LARGE SCALE GENOMIC DNA]</scope>
    <source>
        <strain evidence="5 6">JCM 19301</strain>
    </source>
</reference>
<dbReference type="GO" id="GO:0046872">
    <property type="term" value="F:metal ion binding"/>
    <property type="evidence" value="ECO:0007669"/>
    <property type="project" value="UniProtKB-KW"/>
</dbReference>
<accession>A0A090VMP7</accession>
<name>A0A090VMP7_9FLAO</name>
<dbReference type="InterPro" id="IPR050251">
    <property type="entry name" value="HpcH-HpaI_aldolase"/>
</dbReference>
<dbReference type="GO" id="GO:0005737">
    <property type="term" value="C:cytoplasm"/>
    <property type="evidence" value="ECO:0007669"/>
    <property type="project" value="TreeGrafter"/>
</dbReference>
<gene>
    <name evidence="5" type="ORF">JCM19301_3768</name>
</gene>
<proteinExistence type="inferred from homology"/>
<evidence type="ECO:0000256" key="1">
    <source>
        <dbReference type="ARBA" id="ARBA00005568"/>
    </source>
</evidence>
<dbReference type="InterPro" id="IPR015813">
    <property type="entry name" value="Pyrv/PenolPyrv_kinase-like_dom"/>
</dbReference>
<dbReference type="GO" id="GO:0016832">
    <property type="term" value="F:aldehyde-lyase activity"/>
    <property type="evidence" value="ECO:0007669"/>
    <property type="project" value="TreeGrafter"/>
</dbReference>
<evidence type="ECO:0000313" key="5">
    <source>
        <dbReference type="EMBL" id="GAL65308.1"/>
    </source>
</evidence>
<comment type="caution">
    <text evidence="5">The sequence shown here is derived from an EMBL/GenBank/DDBJ whole genome shotgun (WGS) entry which is preliminary data.</text>
</comment>
<protein>
    <submittedName>
        <fullName evidence="5">2,4-dihydroxyhept-2-ene-1,7-dioic acid aldolase</fullName>
    </submittedName>
</protein>
<dbReference type="PANTHER" id="PTHR30502">
    <property type="entry name" value="2-KETO-3-DEOXY-L-RHAMNONATE ALDOLASE"/>
    <property type="match status" value="1"/>
</dbReference>
<dbReference type="Pfam" id="PF03328">
    <property type="entry name" value="HpcH_HpaI"/>
    <property type="match status" value="1"/>
</dbReference>
<keyword evidence="3" id="KW-0456">Lyase</keyword>
<dbReference type="eggNOG" id="COG3836">
    <property type="taxonomic scope" value="Bacteria"/>
</dbReference>
<dbReference type="SUPFAM" id="SSF51621">
    <property type="entry name" value="Phosphoenolpyruvate/pyruvate domain"/>
    <property type="match status" value="1"/>
</dbReference>
<dbReference type="InterPro" id="IPR005000">
    <property type="entry name" value="Aldolase/citrate-lyase_domain"/>
</dbReference>
<evidence type="ECO:0000256" key="2">
    <source>
        <dbReference type="ARBA" id="ARBA00022723"/>
    </source>
</evidence>
<sequence>MLIKRLEKNEKFSHNQSALKKKLQNREVSIGSWLTIPHQAVIEILSTAGFEWLTIDMEHSPISIETIMNLIGHIQGNNMQALVRVSKNEEVPIKRVLDAGADGVIVPMIRNKEEAIQAVNYVKYPPKGKRGVGLNRAQKYGTAFNTYQKWLEHEVVVIAQIEHIDAVNNLEDIFSVEGIDGIIVGPYDLSASMGYPGEYDRDDVNAALKRVYEIAKKLKKPLGFHIIDSGYEKTLEKINEGYSFIAFSLDFFFLGDMARQQMKLLKSKI</sequence>
<dbReference type="Proteomes" id="UP000029641">
    <property type="component" value="Unassembled WGS sequence"/>
</dbReference>
<dbReference type="Gene3D" id="3.20.20.60">
    <property type="entry name" value="Phosphoenolpyruvate-binding domains"/>
    <property type="match status" value="1"/>
</dbReference>
<organism evidence="5 6">
    <name type="scientific">Jejuia pallidilutea</name>
    <dbReference type="NCBI Taxonomy" id="504487"/>
    <lineage>
        <taxon>Bacteria</taxon>
        <taxon>Pseudomonadati</taxon>
        <taxon>Bacteroidota</taxon>
        <taxon>Flavobacteriia</taxon>
        <taxon>Flavobacteriales</taxon>
        <taxon>Flavobacteriaceae</taxon>
        <taxon>Jejuia</taxon>
    </lineage>
</organism>
<dbReference type="AlphaFoldDB" id="A0A090VMP7"/>
<keyword evidence="2" id="KW-0479">Metal-binding</keyword>
<evidence type="ECO:0000313" key="6">
    <source>
        <dbReference type="Proteomes" id="UP000029641"/>
    </source>
</evidence>
<feature type="domain" description="HpcH/HpaI aldolase/citrate lyase" evidence="4">
    <location>
        <begin position="31"/>
        <end position="219"/>
    </location>
</feature>
<dbReference type="InterPro" id="IPR040442">
    <property type="entry name" value="Pyrv_kinase-like_dom_sf"/>
</dbReference>
<dbReference type="STRING" id="504487.JCM19538_2099"/>
<evidence type="ECO:0000259" key="4">
    <source>
        <dbReference type="Pfam" id="PF03328"/>
    </source>
</evidence>
<dbReference type="EMBL" id="BBNR01000001">
    <property type="protein sequence ID" value="GAL65308.1"/>
    <property type="molecule type" value="Genomic_DNA"/>
</dbReference>
<comment type="similarity">
    <text evidence="1">Belongs to the HpcH/HpaI aldolase family.</text>
</comment>
<dbReference type="PANTHER" id="PTHR30502:SF0">
    <property type="entry name" value="PHOSPHOENOLPYRUVATE CARBOXYLASE FAMILY PROTEIN"/>
    <property type="match status" value="1"/>
</dbReference>